<dbReference type="AlphaFoldDB" id="A0A2N0UJ85"/>
<dbReference type="Proteomes" id="UP000233425">
    <property type="component" value="Unassembled WGS sequence"/>
</dbReference>
<dbReference type="Gene3D" id="2.30.110.10">
    <property type="entry name" value="Electron Transport, Fmn-binding Protein, Chain A"/>
    <property type="match status" value="1"/>
</dbReference>
<organism evidence="1 2">
    <name type="scientific">Ruminococcus bromii</name>
    <dbReference type="NCBI Taxonomy" id="40518"/>
    <lineage>
        <taxon>Bacteria</taxon>
        <taxon>Bacillati</taxon>
        <taxon>Bacillota</taxon>
        <taxon>Clostridia</taxon>
        <taxon>Eubacteriales</taxon>
        <taxon>Oscillospiraceae</taxon>
        <taxon>Ruminococcus</taxon>
    </lineage>
</organism>
<evidence type="ECO:0000313" key="2">
    <source>
        <dbReference type="Proteomes" id="UP000233425"/>
    </source>
</evidence>
<dbReference type="InterPro" id="IPR024747">
    <property type="entry name" value="Pyridox_Oxase-rel"/>
</dbReference>
<dbReference type="InterPro" id="IPR012349">
    <property type="entry name" value="Split_barrel_FMN-bd"/>
</dbReference>
<dbReference type="EMBL" id="NNSR01000073">
    <property type="protein sequence ID" value="PKD27042.1"/>
    <property type="molecule type" value="Genomic_DNA"/>
</dbReference>
<accession>A0A2N0UJ85</accession>
<evidence type="ECO:0000313" key="1">
    <source>
        <dbReference type="EMBL" id="PKD27042.1"/>
    </source>
</evidence>
<dbReference type="GeneID" id="93767745"/>
<keyword evidence="2" id="KW-1185">Reference proteome</keyword>
<dbReference type="RefSeq" id="WP_101029813.1">
    <property type="nucleotide sequence ID" value="NZ_CABMMZ010000073.1"/>
</dbReference>
<comment type="caution">
    <text evidence="1">The sequence shown here is derived from an EMBL/GenBank/DDBJ whole genome shotgun (WGS) entry which is preliminary data.</text>
</comment>
<dbReference type="PANTHER" id="PTHR34071:SF2">
    <property type="entry name" value="FLAVIN-NUCLEOTIDE-BINDING PROTEIN"/>
    <property type="match status" value="1"/>
</dbReference>
<dbReference type="Pfam" id="PF12900">
    <property type="entry name" value="Pyridox_ox_2"/>
    <property type="match status" value="1"/>
</dbReference>
<dbReference type="SUPFAM" id="SSF50475">
    <property type="entry name" value="FMN-binding split barrel"/>
    <property type="match status" value="1"/>
</dbReference>
<sequence>MNEKMRRKDRETTEERAYEILKNGEYGILSTIGEDGYPYGVPVNFAVEGNKIYFHCAPNSGLKLKNVEYSNKVSFCTVQNNRIDGAKLTSKYESAVVFGTIAKSVKNKNRGLELIVEKYAPEFIESGKRCIEKSGSMTGVYEITIEKITGKENK</sequence>
<reference evidence="1" key="1">
    <citation type="journal article" date="2018" name="Environ. Microbiol.">
        <title>Sporulation capability and amylosome conservation among diverse human colonic and rumen isolates of the keystone starch-degrader Ruminococcus bromii.</title>
        <authorList>
            <person name="Mukhopadhya I."/>
            <person name="Morais S."/>
            <person name="Laverde-Gomez J."/>
            <person name="Sheridan P.O."/>
            <person name="Walker A.W."/>
            <person name="Kelly W."/>
            <person name="Klieve A.V."/>
            <person name="Ouwerkerk D."/>
            <person name="Duncan S.H."/>
            <person name="Louis P."/>
            <person name="Koropatkin N."/>
            <person name="Cockburn D."/>
            <person name="Kibler R."/>
            <person name="Cooper P.J."/>
            <person name="Sandoval C."/>
            <person name="Crost E."/>
            <person name="Juge N."/>
            <person name="Bayer E.A."/>
            <person name="Flint H.J."/>
        </authorList>
    </citation>
    <scope>NUCLEOTIDE SEQUENCE [LARGE SCALE GENOMIC DNA]</scope>
    <source>
        <strain evidence="1">ATCC 27255</strain>
    </source>
</reference>
<name>A0A2N0UJ85_9FIRM</name>
<protein>
    <submittedName>
        <fullName evidence="1">PPOX class probable F420-dependent enzyme</fullName>
    </submittedName>
</protein>
<proteinExistence type="predicted"/>
<gene>
    <name evidence="1" type="ORF">RBATCC27255_01909</name>
</gene>
<dbReference type="PANTHER" id="PTHR34071">
    <property type="entry name" value="5-NITROIMIDAZOLE ANTIBIOTICS RESISTANCE PROTEIN, NIMA-FAMILY-RELATED PROTEIN-RELATED"/>
    <property type="match status" value="1"/>
</dbReference>